<evidence type="ECO:0000256" key="3">
    <source>
        <dbReference type="ARBA" id="ARBA00022898"/>
    </source>
</evidence>
<comment type="cofactor">
    <cofactor evidence="1 6 8">
        <name>pyridoxal 5'-phosphate</name>
        <dbReference type="ChEBI" id="CHEBI:597326"/>
    </cofactor>
</comment>
<dbReference type="SUPFAM" id="SSF51419">
    <property type="entry name" value="PLP-binding barrel"/>
    <property type="match status" value="1"/>
</dbReference>
<evidence type="ECO:0000256" key="4">
    <source>
        <dbReference type="ARBA" id="ARBA00023154"/>
    </source>
</evidence>
<dbReference type="PROSITE" id="PS00878">
    <property type="entry name" value="ODR_DC_2_1"/>
    <property type="match status" value="1"/>
</dbReference>
<dbReference type="Proteomes" id="UP001428817">
    <property type="component" value="Unassembled WGS sequence"/>
</dbReference>
<dbReference type="Pfam" id="PF00278">
    <property type="entry name" value="Orn_DAP_Arg_deC"/>
    <property type="match status" value="1"/>
</dbReference>
<feature type="binding site" evidence="6">
    <location>
        <position position="403"/>
    </location>
    <ligand>
        <name>substrate</name>
    </ligand>
</feature>
<dbReference type="PANTHER" id="PTHR43727:SF2">
    <property type="entry name" value="GROUP IV DECARBOXYLASE"/>
    <property type="match status" value="1"/>
</dbReference>
<comment type="caution">
    <text evidence="11">The sequence shown here is derived from an EMBL/GenBank/DDBJ whole genome shotgun (WGS) entry which is preliminary data.</text>
</comment>
<gene>
    <name evidence="11" type="primary">lysA_1</name>
    <name evidence="6" type="synonym">lysA</name>
    <name evidence="11" type="ORF">GCM10023321_18630</name>
</gene>
<sequence>MTLGDLVPSLRTSLNARLEPNLWPLTARADCAGELTLAGVSVGHLAALHGTPTYLLDTEHVRDRCRRYRAALPGTEVIYAGKAFLCTGMARLVAEEGLGLDVSSAGELAVARAAGFPAERIVLHGNVKTAEDLKAATTAGVGRVVIDSTDEIDQLAALTRHRQDVLIRIAPDIDAGTHRAVTTGTADQKFGFRVADGTAADAVRRVLEQPRLRLVGLHCHLGSQISSVAPYERAAERMIGLYAELGRRHRITFDQLNLGGGHGIRYTDADRALDLAAYAERVPAALRAACAAHRVPPPRLSVEPGRAIVGGAGIALYRVAVVKRRPGGRTFVAVDGGMSDNPRPALYGSRYPVRVIGRPLRAAYRPVTVVGRHCEAGDVLAEVPLPEDIHPGDLLAVPAAGAYQYSMASNYNMVGRPPVVAVADGASHPLLRRESEADLLAREVCE</sequence>
<evidence type="ECO:0000313" key="11">
    <source>
        <dbReference type="EMBL" id="GAA5151485.1"/>
    </source>
</evidence>
<dbReference type="InterPro" id="IPR009006">
    <property type="entry name" value="Ala_racemase/Decarboxylase_C"/>
</dbReference>
<evidence type="ECO:0000256" key="5">
    <source>
        <dbReference type="ARBA" id="ARBA00023239"/>
    </source>
</evidence>
<evidence type="ECO:0000313" key="12">
    <source>
        <dbReference type="Proteomes" id="UP001428817"/>
    </source>
</evidence>
<comment type="similarity">
    <text evidence="6">Belongs to the Orn/Lys/Arg decarboxylase class-II family. LysA subfamily.</text>
</comment>
<evidence type="ECO:0000256" key="2">
    <source>
        <dbReference type="ARBA" id="ARBA00022793"/>
    </source>
</evidence>
<evidence type="ECO:0000256" key="6">
    <source>
        <dbReference type="HAMAP-Rule" id="MF_02120"/>
    </source>
</evidence>
<accession>A0ABP9PSP9</accession>
<dbReference type="SUPFAM" id="SSF50621">
    <property type="entry name" value="Alanine racemase C-terminal domain-like"/>
    <property type="match status" value="1"/>
</dbReference>
<feature type="binding site" evidence="6">
    <location>
        <position position="403"/>
    </location>
    <ligand>
        <name>pyridoxal 5'-phosphate</name>
        <dbReference type="ChEBI" id="CHEBI:597326"/>
    </ligand>
</feature>
<comment type="function">
    <text evidence="6">Specifically catalyzes the decarboxylation of meso-diaminopimelate (meso-DAP) to L-lysine.</text>
</comment>
<dbReference type="InterPro" id="IPR022653">
    <property type="entry name" value="De-COase2_pyr-phos_BS"/>
</dbReference>
<feature type="binding site" evidence="6">
    <location>
        <position position="261"/>
    </location>
    <ligand>
        <name>pyridoxal 5'-phosphate</name>
        <dbReference type="ChEBI" id="CHEBI:597326"/>
    </ligand>
</feature>
<comment type="pathway">
    <text evidence="6 8">Amino-acid biosynthesis; L-lysine biosynthesis via DAP pathway; L-lysine from DL-2,6-diaminopimelate: step 1/1.</text>
</comment>
<name>A0ABP9PSP9_9PSEU</name>
<feature type="binding site" evidence="6">
    <location>
        <begin position="303"/>
        <end position="306"/>
    </location>
    <ligand>
        <name>pyridoxal 5'-phosphate</name>
        <dbReference type="ChEBI" id="CHEBI:597326"/>
    </ligand>
</feature>
<dbReference type="CDD" id="cd06828">
    <property type="entry name" value="PLPDE_III_DapDC"/>
    <property type="match status" value="1"/>
</dbReference>
<keyword evidence="2 6" id="KW-0210">Decarboxylase</keyword>
<keyword evidence="6" id="KW-0028">Amino-acid biosynthesis</keyword>
<dbReference type="Gene3D" id="2.40.37.10">
    <property type="entry name" value="Lyase, Ornithine Decarboxylase, Chain A, domain 1"/>
    <property type="match status" value="1"/>
</dbReference>
<dbReference type="InterPro" id="IPR002986">
    <property type="entry name" value="DAP_deCOOHase_LysA"/>
</dbReference>
<dbReference type="PRINTS" id="PR01179">
    <property type="entry name" value="ODADCRBXLASE"/>
</dbReference>
<feature type="binding site" evidence="6">
    <location>
        <position position="375"/>
    </location>
    <ligand>
        <name>substrate</name>
    </ligand>
</feature>
<evidence type="ECO:0000256" key="7">
    <source>
        <dbReference type="NCBIfam" id="TIGR01048"/>
    </source>
</evidence>
<dbReference type="InterPro" id="IPR000183">
    <property type="entry name" value="Orn/DAP/Arg_de-COase"/>
</dbReference>
<comment type="subunit">
    <text evidence="6">Homodimer.</text>
</comment>
<keyword evidence="3 6" id="KW-0663">Pyridoxal phosphate</keyword>
<organism evidence="11 12">
    <name type="scientific">Pseudonocardia eucalypti</name>
    <dbReference type="NCBI Taxonomy" id="648755"/>
    <lineage>
        <taxon>Bacteria</taxon>
        <taxon>Bacillati</taxon>
        <taxon>Actinomycetota</taxon>
        <taxon>Actinomycetes</taxon>
        <taxon>Pseudonocardiales</taxon>
        <taxon>Pseudonocardiaceae</taxon>
        <taxon>Pseudonocardia</taxon>
    </lineage>
</organism>
<dbReference type="EC" id="4.1.1.20" evidence="6 7"/>
<keyword evidence="12" id="KW-1185">Reference proteome</keyword>
<dbReference type="InterPro" id="IPR029066">
    <property type="entry name" value="PLP-binding_barrel"/>
</dbReference>
<dbReference type="Gene3D" id="3.20.20.10">
    <property type="entry name" value="Alanine racemase"/>
    <property type="match status" value="1"/>
</dbReference>
<dbReference type="HAMAP" id="MF_02120">
    <property type="entry name" value="LysA"/>
    <property type="match status" value="1"/>
</dbReference>
<dbReference type="RefSeq" id="WP_185066674.1">
    <property type="nucleotide sequence ID" value="NZ_BAABJP010000007.1"/>
</dbReference>
<evidence type="ECO:0000259" key="10">
    <source>
        <dbReference type="Pfam" id="PF02784"/>
    </source>
</evidence>
<comment type="catalytic activity">
    <reaction evidence="6 8">
        <text>meso-2,6-diaminopimelate + H(+) = L-lysine + CO2</text>
        <dbReference type="Rhea" id="RHEA:15101"/>
        <dbReference type="ChEBI" id="CHEBI:15378"/>
        <dbReference type="ChEBI" id="CHEBI:16526"/>
        <dbReference type="ChEBI" id="CHEBI:32551"/>
        <dbReference type="ChEBI" id="CHEBI:57791"/>
        <dbReference type="EC" id="4.1.1.20"/>
    </reaction>
</comment>
<evidence type="ECO:0000256" key="8">
    <source>
        <dbReference type="RuleBase" id="RU003738"/>
    </source>
</evidence>
<feature type="modified residue" description="N6-(pyridoxal phosphate)lysine" evidence="6">
    <location>
        <position position="82"/>
    </location>
</feature>
<dbReference type="InterPro" id="IPR022644">
    <property type="entry name" value="De-COase2_N"/>
</dbReference>
<dbReference type="InterPro" id="IPR022643">
    <property type="entry name" value="De-COase2_C"/>
</dbReference>
<feature type="binding site" evidence="6">
    <location>
        <position position="343"/>
    </location>
    <ligand>
        <name>substrate</name>
    </ligand>
</feature>
<evidence type="ECO:0000259" key="9">
    <source>
        <dbReference type="Pfam" id="PF00278"/>
    </source>
</evidence>
<feature type="domain" description="Orn/DAP/Arg decarboxylase 2 C-terminal" evidence="9">
    <location>
        <begin position="311"/>
        <end position="401"/>
    </location>
</feature>
<feature type="domain" description="Orn/DAP/Arg decarboxylase 2 N-terminal" evidence="10">
    <location>
        <begin position="59"/>
        <end position="310"/>
    </location>
</feature>
<dbReference type="EMBL" id="BAABJP010000007">
    <property type="protein sequence ID" value="GAA5151485.1"/>
    <property type="molecule type" value="Genomic_DNA"/>
</dbReference>
<proteinExistence type="inferred from homology"/>
<dbReference type="NCBIfam" id="TIGR01048">
    <property type="entry name" value="lysA"/>
    <property type="match status" value="1"/>
</dbReference>
<dbReference type="Pfam" id="PF02784">
    <property type="entry name" value="Orn_Arg_deC_N"/>
    <property type="match status" value="1"/>
</dbReference>
<dbReference type="PRINTS" id="PR01181">
    <property type="entry name" value="DAPDCRBXLASE"/>
</dbReference>
<reference evidence="12" key="1">
    <citation type="journal article" date="2019" name="Int. J. Syst. Evol. Microbiol.">
        <title>The Global Catalogue of Microorganisms (GCM) 10K type strain sequencing project: providing services to taxonomists for standard genome sequencing and annotation.</title>
        <authorList>
            <consortium name="The Broad Institute Genomics Platform"/>
            <consortium name="The Broad Institute Genome Sequencing Center for Infectious Disease"/>
            <person name="Wu L."/>
            <person name="Ma J."/>
        </authorList>
    </citation>
    <scope>NUCLEOTIDE SEQUENCE [LARGE SCALE GENOMIC DNA]</scope>
    <source>
        <strain evidence="12">JCM 18303</strain>
    </source>
</reference>
<evidence type="ECO:0000256" key="1">
    <source>
        <dbReference type="ARBA" id="ARBA00001933"/>
    </source>
</evidence>
<feature type="binding site" evidence="6">
    <location>
        <position position="306"/>
    </location>
    <ligand>
        <name>substrate</name>
    </ligand>
</feature>
<dbReference type="PANTHER" id="PTHR43727">
    <property type="entry name" value="DIAMINOPIMELATE DECARBOXYLASE"/>
    <property type="match status" value="1"/>
</dbReference>
<keyword evidence="5 6" id="KW-0456">Lyase</keyword>
<feature type="binding site" evidence="6">
    <location>
        <position position="347"/>
    </location>
    <ligand>
        <name>substrate</name>
    </ligand>
</feature>
<protein>
    <recommendedName>
        <fullName evidence="6 7">Diaminopimelate decarboxylase</fullName>
        <shortName evidence="6">DAP decarboxylase</shortName>
        <shortName evidence="6">DAPDC</shortName>
        <ecNumber evidence="6 7">4.1.1.20</ecNumber>
    </recommendedName>
</protein>
<keyword evidence="4 6" id="KW-0457">Lysine biosynthesis</keyword>